<evidence type="ECO:0000313" key="7">
    <source>
        <dbReference type="EMBL" id="CAE7890926.1"/>
    </source>
</evidence>
<dbReference type="GO" id="GO:0005634">
    <property type="term" value="C:nucleus"/>
    <property type="evidence" value="ECO:0007669"/>
    <property type="project" value="TreeGrafter"/>
</dbReference>
<name>A0A813B3K8_9DINO</name>
<protein>
    <recommendedName>
        <fullName evidence="6">LIM zinc-binding domain-containing protein</fullName>
    </recommendedName>
</protein>
<evidence type="ECO:0000256" key="3">
    <source>
        <dbReference type="ARBA" id="ARBA00022833"/>
    </source>
</evidence>
<evidence type="ECO:0000256" key="5">
    <source>
        <dbReference type="PROSITE-ProRule" id="PRU00125"/>
    </source>
</evidence>
<dbReference type="PROSITE" id="PS50023">
    <property type="entry name" value="LIM_DOMAIN_2"/>
    <property type="match status" value="1"/>
</dbReference>
<proteinExistence type="predicted"/>
<dbReference type="PANTHER" id="PTHR24205">
    <property type="entry name" value="FOUR AND A HALF LIM DOMAINS PROTEIN"/>
    <property type="match status" value="1"/>
</dbReference>
<dbReference type="InterPro" id="IPR001781">
    <property type="entry name" value="Znf_LIM"/>
</dbReference>
<keyword evidence="2" id="KW-0677">Repeat</keyword>
<evidence type="ECO:0000259" key="6">
    <source>
        <dbReference type="PROSITE" id="PS50023"/>
    </source>
</evidence>
<dbReference type="Pfam" id="PF00412">
    <property type="entry name" value="LIM"/>
    <property type="match status" value="1"/>
</dbReference>
<dbReference type="GO" id="GO:0046872">
    <property type="term" value="F:metal ion binding"/>
    <property type="evidence" value="ECO:0007669"/>
    <property type="project" value="UniProtKB-KW"/>
</dbReference>
<evidence type="ECO:0000313" key="8">
    <source>
        <dbReference type="Proteomes" id="UP000601435"/>
    </source>
</evidence>
<gene>
    <name evidence="7" type="ORF">SNEC2469_LOCUS29601</name>
</gene>
<dbReference type="SMART" id="SM00132">
    <property type="entry name" value="LIM"/>
    <property type="match status" value="1"/>
</dbReference>
<dbReference type="PANTHER" id="PTHR24205:SF16">
    <property type="entry name" value="GH01042P-RELATED"/>
    <property type="match status" value="1"/>
</dbReference>
<dbReference type="CDD" id="cd08368">
    <property type="entry name" value="LIM"/>
    <property type="match status" value="1"/>
</dbReference>
<keyword evidence="8" id="KW-1185">Reference proteome</keyword>
<evidence type="ECO:0000256" key="4">
    <source>
        <dbReference type="ARBA" id="ARBA00023038"/>
    </source>
</evidence>
<dbReference type="OrthoDB" id="308255at2759"/>
<evidence type="ECO:0000256" key="1">
    <source>
        <dbReference type="ARBA" id="ARBA00022723"/>
    </source>
</evidence>
<dbReference type="AlphaFoldDB" id="A0A813B3K8"/>
<keyword evidence="1 5" id="KW-0479">Metal-binding</keyword>
<evidence type="ECO:0000256" key="2">
    <source>
        <dbReference type="ARBA" id="ARBA00022737"/>
    </source>
</evidence>
<dbReference type="SUPFAM" id="SSF57716">
    <property type="entry name" value="Glucocorticoid receptor-like (DNA-binding domain)"/>
    <property type="match status" value="1"/>
</dbReference>
<comment type="caution">
    <text evidence="7">The sequence shown here is derived from an EMBL/GenBank/DDBJ whole genome shotgun (WGS) entry which is preliminary data.</text>
</comment>
<sequence length="139" mass="14135">VQDKALYCKTCFYEKFGEKCKACGKVIMGTMVSCSLGKLHLECLICSTCQKSIGKASFSTSDGVIRCQACVAAAEAAAAEAAAPERRAKGALASAGSAIAGPKAKAKTKAKAKPAAAKVSMSKAKDTSLGLAMDYASLG</sequence>
<dbReference type="EMBL" id="CAJNJA010066919">
    <property type="protein sequence ID" value="CAE7890926.1"/>
    <property type="molecule type" value="Genomic_DNA"/>
</dbReference>
<organism evidence="7 8">
    <name type="scientific">Symbiodinium necroappetens</name>
    <dbReference type="NCBI Taxonomy" id="1628268"/>
    <lineage>
        <taxon>Eukaryota</taxon>
        <taxon>Sar</taxon>
        <taxon>Alveolata</taxon>
        <taxon>Dinophyceae</taxon>
        <taxon>Suessiales</taxon>
        <taxon>Symbiodiniaceae</taxon>
        <taxon>Symbiodinium</taxon>
    </lineage>
</organism>
<dbReference type="GO" id="GO:0003712">
    <property type="term" value="F:transcription coregulator activity"/>
    <property type="evidence" value="ECO:0007669"/>
    <property type="project" value="TreeGrafter"/>
</dbReference>
<feature type="domain" description="LIM zinc-binding" evidence="6">
    <location>
        <begin position="18"/>
        <end position="77"/>
    </location>
</feature>
<dbReference type="Proteomes" id="UP000601435">
    <property type="component" value="Unassembled WGS sequence"/>
</dbReference>
<reference evidence="7" key="1">
    <citation type="submission" date="2021-02" db="EMBL/GenBank/DDBJ databases">
        <authorList>
            <person name="Dougan E. K."/>
            <person name="Rhodes N."/>
            <person name="Thang M."/>
            <person name="Chan C."/>
        </authorList>
    </citation>
    <scope>NUCLEOTIDE SEQUENCE</scope>
</reference>
<dbReference type="Gene3D" id="2.10.110.10">
    <property type="entry name" value="Cysteine Rich Protein"/>
    <property type="match status" value="1"/>
</dbReference>
<keyword evidence="3 5" id="KW-0862">Zinc</keyword>
<feature type="non-terminal residue" evidence="7">
    <location>
        <position position="139"/>
    </location>
</feature>
<accession>A0A813B3K8</accession>
<keyword evidence="4 5" id="KW-0440">LIM domain</keyword>